<gene>
    <name evidence="2" type="ORF">ACFOY0_22340</name>
</gene>
<keyword evidence="3" id="KW-1185">Reference proteome</keyword>
<evidence type="ECO:0000313" key="3">
    <source>
        <dbReference type="Proteomes" id="UP001595719"/>
    </source>
</evidence>
<dbReference type="GO" id="GO:0016757">
    <property type="term" value="F:glycosyltransferase activity"/>
    <property type="evidence" value="ECO:0007669"/>
    <property type="project" value="UniProtKB-KW"/>
</dbReference>
<dbReference type="Pfam" id="PF00534">
    <property type="entry name" value="Glycos_transf_1"/>
    <property type="match status" value="1"/>
</dbReference>
<dbReference type="CDD" id="cd03801">
    <property type="entry name" value="GT4_PimA-like"/>
    <property type="match status" value="1"/>
</dbReference>
<accession>A0ABV8WC80</accession>
<comment type="caution">
    <text evidence="2">The sequence shown here is derived from an EMBL/GenBank/DDBJ whole genome shotgun (WGS) entry which is preliminary data.</text>
</comment>
<keyword evidence="2" id="KW-0328">Glycosyltransferase</keyword>
<dbReference type="Gene3D" id="3.40.50.2000">
    <property type="entry name" value="Glycogen Phosphorylase B"/>
    <property type="match status" value="2"/>
</dbReference>
<protein>
    <submittedName>
        <fullName evidence="2">Glycosyltransferase family 4 protein</fullName>
        <ecNumber evidence="2">2.4.-.-</ecNumber>
    </submittedName>
</protein>
<organism evidence="2 3">
    <name type="scientific">Flavobacterium quisquiliarum</name>
    <dbReference type="NCBI Taxonomy" id="1834436"/>
    <lineage>
        <taxon>Bacteria</taxon>
        <taxon>Pseudomonadati</taxon>
        <taxon>Bacteroidota</taxon>
        <taxon>Flavobacteriia</taxon>
        <taxon>Flavobacteriales</taxon>
        <taxon>Flavobacteriaceae</taxon>
        <taxon>Flavobacterium</taxon>
    </lineage>
</organism>
<name>A0ABV8WC80_9FLAO</name>
<proteinExistence type="predicted"/>
<keyword evidence="2" id="KW-0808">Transferase</keyword>
<dbReference type="SUPFAM" id="SSF53756">
    <property type="entry name" value="UDP-Glycosyltransferase/glycogen phosphorylase"/>
    <property type="match status" value="1"/>
</dbReference>
<dbReference type="EC" id="2.4.-.-" evidence="2"/>
<dbReference type="PANTHER" id="PTHR12526">
    <property type="entry name" value="GLYCOSYLTRANSFERASE"/>
    <property type="match status" value="1"/>
</dbReference>
<feature type="domain" description="Glycosyl transferase family 1" evidence="1">
    <location>
        <begin position="232"/>
        <end position="378"/>
    </location>
</feature>
<sequence length="406" mass="47047">MKKKLRNYFLLIKQFFSKTIFVPYKGIKKYDILIFDDIFPHPISGFRLEEFTFLLNSFRKSKIVVEPTAYKILNTPVENHQKHIQQFESQFKLKNRIELRKGFVNINTKIFYCVFLHNISANLHWLEKYKIPFIFTLYPGGGFKLEETVSDSALKRVCASPMFRKVIVTQQITYDYLVQKKICDPEDIKFIFGCVVPQISMVKDLSNKKSYLKNKKTFDICFCAAKYTSKGEDKGYDVFIESAKEIVSKYDFVNFHIVGGFNEKDIDVSEIKENIKFYGYQNFEVLGSIYQNMDVLVSPNKAFKLGKGGFDGFPLGTVVEAVLNGVVVLITDELKQNTLFIENEDLIIIDSTAKSILEHIIELIENPEKLYGISRNGIQKFKEVYSNKTQMEPRIVLINNVIAENK</sequence>
<dbReference type="Proteomes" id="UP001595719">
    <property type="component" value="Unassembled WGS sequence"/>
</dbReference>
<dbReference type="InterPro" id="IPR001296">
    <property type="entry name" value="Glyco_trans_1"/>
</dbReference>
<evidence type="ECO:0000259" key="1">
    <source>
        <dbReference type="Pfam" id="PF00534"/>
    </source>
</evidence>
<dbReference type="EMBL" id="JBHSCO010000007">
    <property type="protein sequence ID" value="MFC4393750.1"/>
    <property type="molecule type" value="Genomic_DNA"/>
</dbReference>
<dbReference type="RefSeq" id="WP_246611364.1">
    <property type="nucleotide sequence ID" value="NZ_JBHSCO010000007.1"/>
</dbReference>
<evidence type="ECO:0000313" key="2">
    <source>
        <dbReference type="EMBL" id="MFC4393750.1"/>
    </source>
</evidence>
<reference evidence="3" key="1">
    <citation type="journal article" date="2019" name="Int. J. Syst. Evol. Microbiol.">
        <title>The Global Catalogue of Microorganisms (GCM) 10K type strain sequencing project: providing services to taxonomists for standard genome sequencing and annotation.</title>
        <authorList>
            <consortium name="The Broad Institute Genomics Platform"/>
            <consortium name="The Broad Institute Genome Sequencing Center for Infectious Disease"/>
            <person name="Wu L."/>
            <person name="Ma J."/>
        </authorList>
    </citation>
    <scope>NUCLEOTIDE SEQUENCE [LARGE SCALE GENOMIC DNA]</scope>
    <source>
        <strain evidence="3">CGMCC 1.15345</strain>
    </source>
</reference>